<feature type="transmembrane region" description="Helical" evidence="1">
    <location>
        <begin position="89"/>
        <end position="113"/>
    </location>
</feature>
<reference evidence="2" key="1">
    <citation type="submission" date="2020-07" db="EMBL/GenBank/DDBJ databases">
        <title>Vallitalea pronyensis genome.</title>
        <authorList>
            <person name="Postec A."/>
        </authorList>
    </citation>
    <scope>NUCLEOTIDE SEQUENCE</scope>
    <source>
        <strain evidence="2">FatNI3</strain>
    </source>
</reference>
<keyword evidence="1" id="KW-1133">Transmembrane helix</keyword>
<feature type="transmembrane region" description="Helical" evidence="1">
    <location>
        <begin position="44"/>
        <end position="68"/>
    </location>
</feature>
<dbReference type="KEGG" id="vpy:HZI73_10345"/>
<evidence type="ECO:0000313" key="3">
    <source>
        <dbReference type="Proteomes" id="UP000683246"/>
    </source>
</evidence>
<name>A0A8J8MJZ4_9FIRM</name>
<dbReference type="AlphaFoldDB" id="A0A8J8MJZ4"/>
<keyword evidence="3" id="KW-1185">Reference proteome</keyword>
<feature type="transmembrane region" description="Helical" evidence="1">
    <location>
        <begin position="198"/>
        <end position="216"/>
    </location>
</feature>
<sequence>MRLKGALITDFKFQLKQGFYTIYALLIIMYMVVLSLLPASYKHFVLPVLIYSDPAFVGLFFIGGIIMLEKIQGVINYLVITPLYIKEYLLSKILSLSVLAVGAGVAITLSSGYNGYVNYAFMCLGVFLSSIFFILIGVMIVTKCHSLNQYIVYMIPPMLVLTLPCLSLFGSGYAYVWTILPSVAGLRILRGAFAPSNTLEMICLLVYLLLWNGLLFQKVVRIFTDKIVYGGE</sequence>
<protein>
    <submittedName>
        <fullName evidence="2">ABC transporter permease</fullName>
    </submittedName>
</protein>
<feature type="transmembrane region" description="Helical" evidence="1">
    <location>
        <begin position="153"/>
        <end position="178"/>
    </location>
</feature>
<feature type="transmembrane region" description="Helical" evidence="1">
    <location>
        <begin position="119"/>
        <end position="141"/>
    </location>
</feature>
<gene>
    <name evidence="2" type="ORF">HZI73_10345</name>
</gene>
<dbReference type="InterPro" id="IPR056926">
    <property type="entry name" value="FLQE3_permease"/>
</dbReference>
<dbReference type="EMBL" id="CP058649">
    <property type="protein sequence ID" value="QUI22673.1"/>
    <property type="molecule type" value="Genomic_DNA"/>
</dbReference>
<dbReference type="Pfam" id="PF24686">
    <property type="entry name" value="FLQE3_permease"/>
    <property type="match status" value="1"/>
</dbReference>
<organism evidence="2 3">
    <name type="scientific">Vallitalea pronyensis</name>
    <dbReference type="NCBI Taxonomy" id="1348613"/>
    <lineage>
        <taxon>Bacteria</taxon>
        <taxon>Bacillati</taxon>
        <taxon>Bacillota</taxon>
        <taxon>Clostridia</taxon>
        <taxon>Lachnospirales</taxon>
        <taxon>Vallitaleaceae</taxon>
        <taxon>Vallitalea</taxon>
    </lineage>
</organism>
<proteinExistence type="predicted"/>
<keyword evidence="1" id="KW-0812">Transmembrane</keyword>
<evidence type="ECO:0000313" key="2">
    <source>
        <dbReference type="EMBL" id="QUI22673.1"/>
    </source>
</evidence>
<evidence type="ECO:0000256" key="1">
    <source>
        <dbReference type="SAM" id="Phobius"/>
    </source>
</evidence>
<dbReference type="Proteomes" id="UP000683246">
    <property type="component" value="Chromosome"/>
</dbReference>
<accession>A0A8J8MJZ4</accession>
<dbReference type="RefSeq" id="WP_212698165.1">
    <property type="nucleotide sequence ID" value="NZ_CP058649.1"/>
</dbReference>
<keyword evidence="1" id="KW-0472">Membrane</keyword>
<feature type="transmembrane region" description="Helical" evidence="1">
    <location>
        <begin position="20"/>
        <end position="38"/>
    </location>
</feature>